<name>A0A5U8J5R4_SALET</name>
<proteinExistence type="predicted"/>
<gene>
    <name evidence="1" type="ORF">DOI44_07730</name>
</gene>
<evidence type="ECO:0000313" key="1">
    <source>
        <dbReference type="EMBL" id="EBR8432934.1"/>
    </source>
</evidence>
<protein>
    <submittedName>
        <fullName evidence="1">Uncharacterized protein</fullName>
    </submittedName>
</protein>
<sequence length="91" mass="10258">MITIGIYVEGQDAIIKPVNTHRVGVEIEGLSLSDLIESVDDDSAILEEIGEDKIADWISDHNKLSSFLDNFDIRDVSDWIEIRNSELQVED</sequence>
<comment type="caution">
    <text evidence="1">The sequence shown here is derived from an EMBL/GenBank/DDBJ whole genome shotgun (WGS) entry which is preliminary data.</text>
</comment>
<dbReference type="EMBL" id="AAGTPA010000007">
    <property type="protein sequence ID" value="EBR8432934.1"/>
    <property type="molecule type" value="Genomic_DNA"/>
</dbReference>
<reference evidence="1" key="1">
    <citation type="submission" date="2018-06" db="EMBL/GenBank/DDBJ databases">
        <authorList>
            <person name="Ashton P.M."/>
            <person name="Dallman T."/>
            <person name="Nair S."/>
            <person name="De Pinna E."/>
            <person name="Peters T."/>
            <person name="Grant K."/>
        </authorList>
    </citation>
    <scope>NUCLEOTIDE SEQUENCE [LARGE SCALE GENOMIC DNA]</scope>
    <source>
        <strain evidence="1">449454</strain>
    </source>
</reference>
<dbReference type="Proteomes" id="UP000839597">
    <property type="component" value="Unassembled WGS sequence"/>
</dbReference>
<accession>A0A5U8J5R4</accession>
<organism evidence="1">
    <name type="scientific">Salmonella enterica subsp. enterica serovar Panama</name>
    <dbReference type="NCBI Taxonomy" id="29472"/>
    <lineage>
        <taxon>Bacteria</taxon>
        <taxon>Pseudomonadati</taxon>
        <taxon>Pseudomonadota</taxon>
        <taxon>Gammaproteobacteria</taxon>
        <taxon>Enterobacterales</taxon>
        <taxon>Enterobacteriaceae</taxon>
        <taxon>Salmonella</taxon>
    </lineage>
</organism>
<dbReference type="AlphaFoldDB" id="A0A5U8J5R4"/>